<name>A0A1V9G124_9BACT</name>
<dbReference type="InterPro" id="IPR050344">
    <property type="entry name" value="Peptidase_M1_aminopeptidases"/>
</dbReference>
<comment type="catalytic activity">
    <reaction evidence="1">
        <text>Release of an N-terminal amino acid, Xaa-|-Yaa- from a peptide, amide or arylamide. Xaa is preferably Ala, but may be most amino acids including Pro (slow action). When a terminal hydrophobic residue is followed by a prolyl residue, the two may be released as an intact Xaa-Pro dipeptide.</text>
        <dbReference type="EC" id="3.4.11.2"/>
    </reaction>
</comment>
<keyword evidence="9" id="KW-0378">Hydrolase</keyword>
<dbReference type="RefSeq" id="WP_081146824.1">
    <property type="nucleotide sequence ID" value="NZ_LVYD01000042.1"/>
</dbReference>
<feature type="signal peptide" evidence="12">
    <location>
        <begin position="1"/>
        <end position="19"/>
    </location>
</feature>
<dbReference type="GO" id="GO:0016020">
    <property type="term" value="C:membrane"/>
    <property type="evidence" value="ECO:0007669"/>
    <property type="project" value="TreeGrafter"/>
</dbReference>
<dbReference type="InterPro" id="IPR045357">
    <property type="entry name" value="Aminopeptidase_N-like_N"/>
</dbReference>
<dbReference type="Proteomes" id="UP000192796">
    <property type="component" value="Unassembled WGS sequence"/>
</dbReference>
<keyword evidence="8" id="KW-0479">Metal-binding</keyword>
<dbReference type="GO" id="GO:0043171">
    <property type="term" value="P:peptide catabolic process"/>
    <property type="evidence" value="ECO:0007669"/>
    <property type="project" value="TreeGrafter"/>
</dbReference>
<keyword evidence="6" id="KW-0031">Aminopeptidase</keyword>
<dbReference type="GO" id="GO:0005615">
    <property type="term" value="C:extracellular space"/>
    <property type="evidence" value="ECO:0007669"/>
    <property type="project" value="TreeGrafter"/>
</dbReference>
<dbReference type="Gene3D" id="1.10.390.10">
    <property type="entry name" value="Neutral Protease Domain 2"/>
    <property type="match status" value="1"/>
</dbReference>
<dbReference type="InterPro" id="IPR042097">
    <property type="entry name" value="Aminopeptidase_N-like_N_sf"/>
</dbReference>
<dbReference type="STRING" id="1703345.A3860_19715"/>
<dbReference type="InterPro" id="IPR014782">
    <property type="entry name" value="Peptidase_M1_dom"/>
</dbReference>
<comment type="cofactor">
    <cofactor evidence="2">
        <name>Zn(2+)</name>
        <dbReference type="ChEBI" id="CHEBI:29105"/>
    </cofactor>
</comment>
<dbReference type="GO" id="GO:0005737">
    <property type="term" value="C:cytoplasm"/>
    <property type="evidence" value="ECO:0007669"/>
    <property type="project" value="TreeGrafter"/>
</dbReference>
<sequence>MKKLSLILALGILPAALLAQQEEATPDTSWKKLYRESAPRINDLVHTKLDVKFDYSKSHMNGKAWITLAPHFYPTDSLTLDAKGMDIHKVAIVKGASSTPLKYNYDGWQLHIDLDKTYKGGEQYTVLIEYTAKPDEVKVQGSAAITDAKGLYFINPKGEEKDKPTQIWTQGETEATSVWCPTIDKPDQKTTDEIIMTVPAKYVTLSNGKLVSQKTNADGTRTDDWKMDQPHAPYLFFMGVGDYSVIKDTYKGKEVNYYVEKEYAAVAKKIFGHTPEMIGFYSRILGVEYPWVKYSQIVGRDYVSGAMENTTATLHQESAQQDARELVDGNGWESTIAHELFHQWFGDLVTCESWSNLTLNESFANYSETLWDEYKYGKDAGDAQNFGDMQGYIQSQSEKKDLVRFYYNDKEAMFDAVSYNKGGRILHMLRSYVGDSAFFKALNLYLTTNKYKSAEAHNLRLAFEEVTGKDMNWFWNQWYFGAGHPKLSIDYAYDDNAKKVQVTVKQTQTGDKAFVLPIAIDIYNGAEKVRHDVWIKDREETFSFPYTSRPDLVNVDGKKTLLAEKKDNKTLENFIHQYKYAGQYLDRREAIDFASRNQNDPKAQELMFLALKDKYFGLRGYAIGKLDLKNETVKKQAEPILAEIAQRDPKATVRATALGALSQYNEDKYKSLFTKSVNDSSYTVAGTALNALFVQDSAAAVAESKRLAKYPAKGKLIESLTTILVKSGDENSFDIIAKAFGDMPISQQKFNLLQPFCQFLAVVKDTKKLKAGVDMVVEFRDALAAYGLTPYVNGLLKGVIDRKNAASATADKTSMKEQIDYINSKMESGEKKSF</sequence>
<dbReference type="Gene3D" id="2.60.40.1730">
    <property type="entry name" value="tricorn interacting facor f3 domain"/>
    <property type="match status" value="1"/>
</dbReference>
<keyword evidence="7" id="KW-0645">Protease</keyword>
<accession>A0A1V9G124</accession>
<comment type="similarity">
    <text evidence="3">Belongs to the peptidase M1 family.</text>
</comment>
<dbReference type="AlphaFoldDB" id="A0A1V9G124"/>
<evidence type="ECO:0000256" key="11">
    <source>
        <dbReference type="ARBA" id="ARBA00023049"/>
    </source>
</evidence>
<feature type="chain" id="PRO_5012370627" description="Aminopeptidase N" evidence="12">
    <location>
        <begin position="20"/>
        <end position="834"/>
    </location>
</feature>
<dbReference type="InterPro" id="IPR011989">
    <property type="entry name" value="ARM-like"/>
</dbReference>
<dbReference type="PANTHER" id="PTHR11533:SF174">
    <property type="entry name" value="PUROMYCIN-SENSITIVE AMINOPEPTIDASE-RELATED"/>
    <property type="match status" value="1"/>
</dbReference>
<dbReference type="InterPro" id="IPR016024">
    <property type="entry name" value="ARM-type_fold"/>
</dbReference>
<evidence type="ECO:0000313" key="15">
    <source>
        <dbReference type="EMBL" id="OQP64208.1"/>
    </source>
</evidence>
<reference evidence="15 16" key="1">
    <citation type="submission" date="2016-03" db="EMBL/GenBank/DDBJ databases">
        <title>Niastella vici sp. nov., isolated from farmland soil.</title>
        <authorList>
            <person name="Chen L."/>
            <person name="Wang D."/>
            <person name="Yang S."/>
            <person name="Wang G."/>
        </authorList>
    </citation>
    <scope>NUCLEOTIDE SEQUENCE [LARGE SCALE GENOMIC DNA]</scope>
    <source>
        <strain evidence="15 16">DJ57</strain>
    </source>
</reference>
<evidence type="ECO:0000313" key="16">
    <source>
        <dbReference type="Proteomes" id="UP000192796"/>
    </source>
</evidence>
<evidence type="ECO:0000259" key="13">
    <source>
        <dbReference type="Pfam" id="PF01433"/>
    </source>
</evidence>
<organism evidence="15 16">
    <name type="scientific">Niastella vici</name>
    <dbReference type="NCBI Taxonomy" id="1703345"/>
    <lineage>
        <taxon>Bacteria</taxon>
        <taxon>Pseudomonadati</taxon>
        <taxon>Bacteroidota</taxon>
        <taxon>Chitinophagia</taxon>
        <taxon>Chitinophagales</taxon>
        <taxon>Chitinophagaceae</taxon>
        <taxon>Niastella</taxon>
    </lineage>
</organism>
<evidence type="ECO:0000256" key="3">
    <source>
        <dbReference type="ARBA" id="ARBA00010136"/>
    </source>
</evidence>
<evidence type="ECO:0000256" key="8">
    <source>
        <dbReference type="ARBA" id="ARBA00022723"/>
    </source>
</evidence>
<evidence type="ECO:0000256" key="1">
    <source>
        <dbReference type="ARBA" id="ARBA00000098"/>
    </source>
</evidence>
<dbReference type="Pfam" id="PF01433">
    <property type="entry name" value="Peptidase_M1"/>
    <property type="match status" value="1"/>
</dbReference>
<evidence type="ECO:0000256" key="4">
    <source>
        <dbReference type="ARBA" id="ARBA00012564"/>
    </source>
</evidence>
<dbReference type="GO" id="GO:0006508">
    <property type="term" value="P:proteolysis"/>
    <property type="evidence" value="ECO:0007669"/>
    <property type="project" value="UniProtKB-KW"/>
</dbReference>
<evidence type="ECO:0000256" key="9">
    <source>
        <dbReference type="ARBA" id="ARBA00022801"/>
    </source>
</evidence>
<keyword evidence="10" id="KW-0862">Zinc</keyword>
<dbReference type="GO" id="GO:0042277">
    <property type="term" value="F:peptide binding"/>
    <property type="evidence" value="ECO:0007669"/>
    <property type="project" value="TreeGrafter"/>
</dbReference>
<dbReference type="SUPFAM" id="SSF55486">
    <property type="entry name" value="Metalloproteases ('zincins'), catalytic domain"/>
    <property type="match status" value="1"/>
</dbReference>
<evidence type="ECO:0000256" key="10">
    <source>
        <dbReference type="ARBA" id="ARBA00022833"/>
    </source>
</evidence>
<evidence type="ECO:0000256" key="12">
    <source>
        <dbReference type="SAM" id="SignalP"/>
    </source>
</evidence>
<feature type="domain" description="Aminopeptidase N-like N-terminal" evidence="14">
    <location>
        <begin position="46"/>
        <end position="235"/>
    </location>
</feature>
<evidence type="ECO:0000256" key="7">
    <source>
        <dbReference type="ARBA" id="ARBA00022670"/>
    </source>
</evidence>
<dbReference type="GO" id="GO:0008270">
    <property type="term" value="F:zinc ion binding"/>
    <property type="evidence" value="ECO:0007669"/>
    <property type="project" value="InterPro"/>
</dbReference>
<dbReference type="GO" id="GO:0070006">
    <property type="term" value="F:metalloaminopeptidase activity"/>
    <property type="evidence" value="ECO:0007669"/>
    <property type="project" value="TreeGrafter"/>
</dbReference>
<dbReference type="Gene3D" id="1.25.10.10">
    <property type="entry name" value="Leucine-rich Repeat Variant"/>
    <property type="match status" value="1"/>
</dbReference>
<comment type="caution">
    <text evidence="15">The sequence shown here is derived from an EMBL/GenBank/DDBJ whole genome shotgun (WGS) entry which is preliminary data.</text>
</comment>
<feature type="domain" description="Peptidase M1 membrane alanine aminopeptidase" evidence="13">
    <location>
        <begin position="273"/>
        <end position="478"/>
    </location>
</feature>
<evidence type="ECO:0000256" key="5">
    <source>
        <dbReference type="ARBA" id="ARBA00015611"/>
    </source>
</evidence>
<evidence type="ECO:0000256" key="6">
    <source>
        <dbReference type="ARBA" id="ARBA00022438"/>
    </source>
</evidence>
<dbReference type="SUPFAM" id="SSF63737">
    <property type="entry name" value="Leukotriene A4 hydrolase N-terminal domain"/>
    <property type="match status" value="1"/>
</dbReference>
<protein>
    <recommendedName>
        <fullName evidence="5">Aminopeptidase N</fullName>
        <ecNumber evidence="4">3.4.11.2</ecNumber>
    </recommendedName>
</protein>
<dbReference type="InterPro" id="IPR027268">
    <property type="entry name" value="Peptidase_M4/M1_CTD_sf"/>
</dbReference>
<dbReference type="GO" id="GO:0016285">
    <property type="term" value="F:alanyl aminopeptidase activity"/>
    <property type="evidence" value="ECO:0007669"/>
    <property type="project" value="UniProtKB-EC"/>
</dbReference>
<evidence type="ECO:0000256" key="2">
    <source>
        <dbReference type="ARBA" id="ARBA00001947"/>
    </source>
</evidence>
<keyword evidence="11" id="KW-0482">Metalloprotease</keyword>
<dbReference type="Pfam" id="PF17900">
    <property type="entry name" value="Peptidase_M1_N"/>
    <property type="match status" value="1"/>
</dbReference>
<dbReference type="OrthoDB" id="100605at2"/>
<proteinExistence type="inferred from homology"/>
<dbReference type="SUPFAM" id="SSF48371">
    <property type="entry name" value="ARM repeat"/>
    <property type="match status" value="1"/>
</dbReference>
<dbReference type="PRINTS" id="PR00756">
    <property type="entry name" value="ALADIPTASE"/>
</dbReference>
<dbReference type="PANTHER" id="PTHR11533">
    <property type="entry name" value="PROTEASE M1 ZINC METALLOPROTEASE"/>
    <property type="match status" value="1"/>
</dbReference>
<dbReference type="EMBL" id="LVYD01000042">
    <property type="protein sequence ID" value="OQP64208.1"/>
    <property type="molecule type" value="Genomic_DNA"/>
</dbReference>
<dbReference type="InterPro" id="IPR001930">
    <property type="entry name" value="Peptidase_M1"/>
</dbReference>
<keyword evidence="12" id="KW-0732">Signal</keyword>
<evidence type="ECO:0000259" key="14">
    <source>
        <dbReference type="Pfam" id="PF17900"/>
    </source>
</evidence>
<dbReference type="EC" id="3.4.11.2" evidence="4"/>
<dbReference type="CDD" id="cd09603">
    <property type="entry name" value="M1_APN_like"/>
    <property type="match status" value="1"/>
</dbReference>
<keyword evidence="16" id="KW-1185">Reference proteome</keyword>
<gene>
    <name evidence="15" type="ORF">A3860_19715</name>
</gene>